<organism evidence="1 2">
    <name type="scientific">Helicobacter equorum</name>
    <dbReference type="NCBI Taxonomy" id="361872"/>
    <lineage>
        <taxon>Bacteria</taxon>
        <taxon>Pseudomonadati</taxon>
        <taxon>Campylobacterota</taxon>
        <taxon>Epsilonproteobacteria</taxon>
        <taxon>Campylobacterales</taxon>
        <taxon>Helicobacteraceae</taxon>
        <taxon>Helicobacter</taxon>
    </lineage>
</organism>
<dbReference type="AlphaFoldDB" id="A0A3D8ITL1"/>
<dbReference type="EMBL" id="NXLT01000001">
    <property type="protein sequence ID" value="RDU68552.1"/>
    <property type="molecule type" value="Genomic_DNA"/>
</dbReference>
<protein>
    <recommendedName>
        <fullName evidence="3">Three-Cys-motif partner protein TcmP</fullName>
    </recommendedName>
</protein>
<dbReference type="NCBIfam" id="TIGR04474">
    <property type="entry name" value="tcm_partner"/>
    <property type="match status" value="1"/>
</dbReference>
<proteinExistence type="predicted"/>
<dbReference type="OrthoDB" id="5318244at2"/>
<sequence>MAKDMHKEEWDNATLTKLEVFEQYIDDWLSVTLNYRKDDKAFQTLEIYDLFCGSGYDGTKTHKGSPLRILDAVLKRNRKGKKIKIYFNDNDENKTRQLESVIMEKYPNLENKNVEVKYISSDTKSFKLYSNNYYKLIFLDQYGIQHINKVKEFLHKGTDILIFISSGHCRRFLEEESFKKYLDAEYISKEDFEGKTSYQTHRAIAEYFKRLLPNNFIAPFSLIKDNHNINGLIFISAHRKGQEQFLKTAWKIDKDFGEGNINIDKDISREKGTLFYDESAPTQKEKEYQNLLLEFLKEKRSNIEIKNFGLDNGFLTKHTSVILKENKNKLKCEYCGANSGFHLDKKEIKVYIELKK</sequence>
<gene>
    <name evidence="1" type="ORF">CQA54_01750</name>
</gene>
<accession>A0A3D8ITL1</accession>
<evidence type="ECO:0008006" key="3">
    <source>
        <dbReference type="Google" id="ProtNLM"/>
    </source>
</evidence>
<reference evidence="1 2" key="1">
    <citation type="submission" date="2018-04" db="EMBL/GenBank/DDBJ databases">
        <title>Novel Campyloabacter and Helicobacter Species and Strains.</title>
        <authorList>
            <person name="Mannion A.J."/>
            <person name="Shen Z."/>
            <person name="Fox J.G."/>
        </authorList>
    </citation>
    <scope>NUCLEOTIDE SEQUENCE [LARGE SCALE GENOMIC DNA]</scope>
    <source>
        <strain evidence="1 2">MIT 12-6600</strain>
    </source>
</reference>
<name>A0A3D8ITL1_9HELI</name>
<evidence type="ECO:0000313" key="1">
    <source>
        <dbReference type="EMBL" id="RDU68552.1"/>
    </source>
</evidence>
<comment type="caution">
    <text evidence="1">The sequence shown here is derived from an EMBL/GenBank/DDBJ whole genome shotgun (WGS) entry which is preliminary data.</text>
</comment>
<evidence type="ECO:0000313" key="2">
    <source>
        <dbReference type="Proteomes" id="UP000256514"/>
    </source>
</evidence>
<keyword evidence="2" id="KW-1185">Reference proteome</keyword>
<dbReference type="Proteomes" id="UP000256514">
    <property type="component" value="Unassembled WGS sequence"/>
</dbReference>
<dbReference type="InterPro" id="IPR031009">
    <property type="entry name" value="Tcm_partner"/>
</dbReference>
<dbReference type="RefSeq" id="WP_115570495.1">
    <property type="nucleotide sequence ID" value="NZ_NXLT01000001.1"/>
</dbReference>